<gene>
    <name evidence="2" type="ORF">A3C20_02525</name>
</gene>
<dbReference type="InterPro" id="IPR036515">
    <property type="entry name" value="Transposase_17_sf"/>
</dbReference>
<dbReference type="SMART" id="SM01321">
    <property type="entry name" value="Y1_Tnp"/>
    <property type="match status" value="1"/>
</dbReference>
<accession>A0A1F6E8J2</accession>
<dbReference type="PANTHER" id="PTHR34322">
    <property type="entry name" value="TRANSPOSASE, Y1_TNP DOMAIN-CONTAINING"/>
    <property type="match status" value="1"/>
</dbReference>
<evidence type="ECO:0000313" key="2">
    <source>
        <dbReference type="EMBL" id="OGG70023.1"/>
    </source>
</evidence>
<dbReference type="EMBL" id="MFLL01000006">
    <property type="protein sequence ID" value="OGG70023.1"/>
    <property type="molecule type" value="Genomic_DNA"/>
</dbReference>
<dbReference type="GO" id="GO:0003677">
    <property type="term" value="F:DNA binding"/>
    <property type="evidence" value="ECO:0007669"/>
    <property type="project" value="InterPro"/>
</dbReference>
<name>A0A1F6E8J2_9BACT</name>
<sequence>MANRKPIQVDEWYHCYNRGVDKRKVFLEERDYERLLLHMFLGKRSKPIQLFNANDHRIETILKETENTTRPDIVEIGAYALMPNHFHFVLKEVQEGGIALFMQKVFTGYTMYFNQKYARTGALFAGTFKSNHVADDRYLKHLVSYVHLNPAELFDPKWNGKNGNLAKIEKGLREYPYSSLPEFAGQIRPHKLLLGESIFRLFDTIPSIQQMIRDAKTYEILNS</sequence>
<dbReference type="GO" id="GO:0004803">
    <property type="term" value="F:transposase activity"/>
    <property type="evidence" value="ECO:0007669"/>
    <property type="project" value="InterPro"/>
</dbReference>
<evidence type="ECO:0000313" key="3">
    <source>
        <dbReference type="Proteomes" id="UP000176914"/>
    </source>
</evidence>
<dbReference type="SUPFAM" id="SSF143422">
    <property type="entry name" value="Transposase IS200-like"/>
    <property type="match status" value="1"/>
</dbReference>
<comment type="caution">
    <text evidence="2">The sequence shown here is derived from an EMBL/GenBank/DDBJ whole genome shotgun (WGS) entry which is preliminary data.</text>
</comment>
<organism evidence="2 3">
    <name type="scientific">Candidatus Kaiserbacteria bacterium RIFCSPHIGHO2_02_FULL_55_25</name>
    <dbReference type="NCBI Taxonomy" id="1798498"/>
    <lineage>
        <taxon>Bacteria</taxon>
        <taxon>Candidatus Kaiseribacteriota</taxon>
    </lineage>
</organism>
<dbReference type="PANTHER" id="PTHR34322:SF2">
    <property type="entry name" value="TRANSPOSASE IS200-LIKE DOMAIN-CONTAINING PROTEIN"/>
    <property type="match status" value="1"/>
</dbReference>
<feature type="domain" description="Transposase IS200-like" evidence="1">
    <location>
        <begin position="8"/>
        <end position="149"/>
    </location>
</feature>
<evidence type="ECO:0000259" key="1">
    <source>
        <dbReference type="SMART" id="SM01321"/>
    </source>
</evidence>
<dbReference type="InterPro" id="IPR002686">
    <property type="entry name" value="Transposase_17"/>
</dbReference>
<dbReference type="AlphaFoldDB" id="A0A1F6E8J2"/>
<dbReference type="Gene3D" id="3.30.70.1290">
    <property type="entry name" value="Transposase IS200-like"/>
    <property type="match status" value="1"/>
</dbReference>
<dbReference type="Proteomes" id="UP000176914">
    <property type="component" value="Unassembled WGS sequence"/>
</dbReference>
<dbReference type="GO" id="GO:0006313">
    <property type="term" value="P:DNA transposition"/>
    <property type="evidence" value="ECO:0007669"/>
    <property type="project" value="InterPro"/>
</dbReference>
<dbReference type="Pfam" id="PF01797">
    <property type="entry name" value="Y1_Tnp"/>
    <property type="match status" value="1"/>
</dbReference>
<protein>
    <recommendedName>
        <fullName evidence="1">Transposase IS200-like domain-containing protein</fullName>
    </recommendedName>
</protein>
<proteinExistence type="predicted"/>
<reference evidence="2 3" key="1">
    <citation type="journal article" date="2016" name="Nat. Commun.">
        <title>Thousands of microbial genomes shed light on interconnected biogeochemical processes in an aquifer system.</title>
        <authorList>
            <person name="Anantharaman K."/>
            <person name="Brown C.T."/>
            <person name="Hug L.A."/>
            <person name="Sharon I."/>
            <person name="Castelle C.J."/>
            <person name="Probst A.J."/>
            <person name="Thomas B.C."/>
            <person name="Singh A."/>
            <person name="Wilkins M.J."/>
            <person name="Karaoz U."/>
            <person name="Brodie E.L."/>
            <person name="Williams K.H."/>
            <person name="Hubbard S.S."/>
            <person name="Banfield J.F."/>
        </authorList>
    </citation>
    <scope>NUCLEOTIDE SEQUENCE [LARGE SCALE GENOMIC DNA]</scope>
</reference>